<dbReference type="PANTHER" id="PTHR43037:SF1">
    <property type="entry name" value="BLL1128 PROTEIN"/>
    <property type="match status" value="1"/>
</dbReference>
<dbReference type="SUPFAM" id="SSF53474">
    <property type="entry name" value="alpha/beta-Hydrolases"/>
    <property type="match status" value="1"/>
</dbReference>
<keyword evidence="3" id="KW-1185">Reference proteome</keyword>
<evidence type="ECO:0008006" key="4">
    <source>
        <dbReference type="Google" id="ProtNLM"/>
    </source>
</evidence>
<dbReference type="InterPro" id="IPR050955">
    <property type="entry name" value="Plant_Biomass_Hydrol_Est"/>
</dbReference>
<dbReference type="Gene3D" id="3.40.50.1820">
    <property type="entry name" value="alpha/beta hydrolase"/>
    <property type="match status" value="1"/>
</dbReference>
<sequence length="254" mass="26496">MARRAEVALAFPDAEGLVWSDGSLSQALSRPLSAVGDDLAFLDALIAALVADGTADPAAIHIVGISSGGMMALRYACSRADRLASVAVFLATMPLEANQDCRPARPLNFLMVAGTADPVVRWTGEVTLGGIVSLQQRMSVPASFDFWRRANRCAGLASARPMPRRGHGTQPDVLIHAATGCAAGVRTLMYEVRGGGHRLVAGDDWTLLRLLGRASPDIDPGALLLEFALKPGHIPGLGQEDSPAVARDGAGATP</sequence>
<dbReference type="EMBL" id="JAEUXJ010000008">
    <property type="protein sequence ID" value="MBL6457443.1"/>
    <property type="molecule type" value="Genomic_DNA"/>
</dbReference>
<dbReference type="InterPro" id="IPR029058">
    <property type="entry name" value="AB_hydrolase_fold"/>
</dbReference>
<comment type="caution">
    <text evidence="2">The sequence shown here is derived from an EMBL/GenBank/DDBJ whole genome shotgun (WGS) entry which is preliminary data.</text>
</comment>
<evidence type="ECO:0000313" key="2">
    <source>
        <dbReference type="EMBL" id="MBL6457443.1"/>
    </source>
</evidence>
<gene>
    <name evidence="2" type="ORF">JMJ55_19090</name>
</gene>
<dbReference type="PANTHER" id="PTHR43037">
    <property type="entry name" value="UNNAMED PRODUCT-RELATED"/>
    <property type="match status" value="1"/>
</dbReference>
<evidence type="ECO:0000313" key="3">
    <source>
        <dbReference type="Proteomes" id="UP000606490"/>
    </source>
</evidence>
<dbReference type="RefSeq" id="WP_202827180.1">
    <property type="nucleotide sequence ID" value="NZ_JAEUXJ010000008.1"/>
</dbReference>
<reference evidence="2 3" key="1">
    <citation type="submission" date="2021-01" db="EMBL/GenBank/DDBJ databases">
        <title>Belnapia mucosa sp. nov. and Belnapia arida sp. nov., isolated from the Tabernas Desert (Almeria, Spain).</title>
        <authorList>
            <person name="Molina-Menor E."/>
            <person name="Vidal-Verdu A."/>
            <person name="Calonge A."/>
            <person name="Satari L."/>
            <person name="Pereto Magraner J."/>
            <person name="Porcar Miralles M."/>
        </authorList>
    </citation>
    <scope>NUCLEOTIDE SEQUENCE [LARGE SCALE GENOMIC DNA]</scope>
    <source>
        <strain evidence="2 3">T6</strain>
    </source>
</reference>
<evidence type="ECO:0000256" key="1">
    <source>
        <dbReference type="ARBA" id="ARBA00022729"/>
    </source>
</evidence>
<proteinExistence type="predicted"/>
<accession>A0ABS1V6Z6</accession>
<dbReference type="Proteomes" id="UP000606490">
    <property type="component" value="Unassembled WGS sequence"/>
</dbReference>
<keyword evidence="1" id="KW-0732">Signal</keyword>
<protein>
    <recommendedName>
        <fullName evidence="4">AB hydrolase-1 domain-containing protein</fullName>
    </recommendedName>
</protein>
<name>A0ABS1V6Z6_9PROT</name>
<organism evidence="2 3">
    <name type="scientific">Belnapia mucosa</name>
    <dbReference type="NCBI Taxonomy" id="2804532"/>
    <lineage>
        <taxon>Bacteria</taxon>
        <taxon>Pseudomonadati</taxon>
        <taxon>Pseudomonadota</taxon>
        <taxon>Alphaproteobacteria</taxon>
        <taxon>Acetobacterales</taxon>
        <taxon>Roseomonadaceae</taxon>
        <taxon>Belnapia</taxon>
    </lineage>
</organism>